<comment type="caution">
    <text evidence="4">The sequence shown here is derived from an EMBL/GenBank/DDBJ whole genome shotgun (WGS) entry which is preliminary data.</text>
</comment>
<evidence type="ECO:0000259" key="3">
    <source>
        <dbReference type="Pfam" id="PF03061"/>
    </source>
</evidence>
<dbReference type="PANTHER" id="PTHR21660">
    <property type="entry name" value="THIOESTERASE SUPERFAMILY MEMBER-RELATED"/>
    <property type="match status" value="1"/>
</dbReference>
<proteinExistence type="inferred from homology"/>
<organism evidence="4 5">
    <name type="scientific">Ammoniphilus resinae</name>
    <dbReference type="NCBI Taxonomy" id="861532"/>
    <lineage>
        <taxon>Bacteria</taxon>
        <taxon>Bacillati</taxon>
        <taxon>Bacillota</taxon>
        <taxon>Bacilli</taxon>
        <taxon>Bacillales</taxon>
        <taxon>Paenibacillaceae</taxon>
        <taxon>Aneurinibacillus group</taxon>
        <taxon>Ammoniphilus</taxon>
    </lineage>
</organism>
<dbReference type="InterPro" id="IPR003736">
    <property type="entry name" value="PAAI_dom"/>
</dbReference>
<feature type="domain" description="Thioesterase" evidence="3">
    <location>
        <begin position="70"/>
        <end position="144"/>
    </location>
</feature>
<sequence>MRREELTDLIHNMSEKELDIIAKAVQAVGRMRENDYPFMGNFLQLTVVPSNYDFSCSMPITRDLLNPYRIVYGGVTAMMADMAMGWMLEELIEPRDKVVTLDMNVNYHNPGRGKELIAHCTVVHRAQNVMQASCTIVNDKDELVVTSTGTFFHLVRSVKG</sequence>
<keyword evidence="2" id="KW-0378">Hydrolase</keyword>
<dbReference type="Gene3D" id="3.10.129.10">
    <property type="entry name" value="Hotdog Thioesterase"/>
    <property type="match status" value="1"/>
</dbReference>
<dbReference type="Proteomes" id="UP001519343">
    <property type="component" value="Unassembled WGS sequence"/>
</dbReference>
<evidence type="ECO:0000256" key="2">
    <source>
        <dbReference type="ARBA" id="ARBA00022801"/>
    </source>
</evidence>
<evidence type="ECO:0000313" key="4">
    <source>
        <dbReference type="EMBL" id="MBP1933755.1"/>
    </source>
</evidence>
<evidence type="ECO:0000313" key="5">
    <source>
        <dbReference type="Proteomes" id="UP001519343"/>
    </source>
</evidence>
<dbReference type="SUPFAM" id="SSF54637">
    <property type="entry name" value="Thioesterase/thiol ester dehydrase-isomerase"/>
    <property type="match status" value="1"/>
</dbReference>
<keyword evidence="5" id="KW-1185">Reference proteome</keyword>
<reference evidence="4 5" key="1">
    <citation type="submission" date="2021-03" db="EMBL/GenBank/DDBJ databases">
        <title>Genomic Encyclopedia of Type Strains, Phase IV (KMG-IV): sequencing the most valuable type-strain genomes for metagenomic binning, comparative biology and taxonomic classification.</title>
        <authorList>
            <person name="Goeker M."/>
        </authorList>
    </citation>
    <scope>NUCLEOTIDE SEQUENCE [LARGE SCALE GENOMIC DNA]</scope>
    <source>
        <strain evidence="4 5">DSM 24738</strain>
    </source>
</reference>
<evidence type="ECO:0000256" key="1">
    <source>
        <dbReference type="ARBA" id="ARBA00008324"/>
    </source>
</evidence>
<dbReference type="EMBL" id="JAGGKT010000013">
    <property type="protein sequence ID" value="MBP1933755.1"/>
    <property type="molecule type" value="Genomic_DNA"/>
</dbReference>
<name>A0ABS4GU16_9BACL</name>
<dbReference type="InterPro" id="IPR039298">
    <property type="entry name" value="ACOT13"/>
</dbReference>
<dbReference type="NCBIfam" id="TIGR00369">
    <property type="entry name" value="unchar_dom_1"/>
    <property type="match status" value="1"/>
</dbReference>
<dbReference type="InterPro" id="IPR006683">
    <property type="entry name" value="Thioestr_dom"/>
</dbReference>
<dbReference type="CDD" id="cd03443">
    <property type="entry name" value="PaaI_thioesterase"/>
    <property type="match status" value="1"/>
</dbReference>
<dbReference type="Pfam" id="PF03061">
    <property type="entry name" value="4HBT"/>
    <property type="match status" value="1"/>
</dbReference>
<gene>
    <name evidence="4" type="ORF">J2Z37_003768</name>
</gene>
<accession>A0ABS4GU16</accession>
<protein>
    <submittedName>
        <fullName evidence="4">Uncharacterized protein (TIGR00369 family)</fullName>
    </submittedName>
</protein>
<comment type="similarity">
    <text evidence="1">Belongs to the thioesterase PaaI family.</text>
</comment>
<dbReference type="RefSeq" id="WP_209811768.1">
    <property type="nucleotide sequence ID" value="NZ_JAGGKT010000013.1"/>
</dbReference>
<dbReference type="PANTHER" id="PTHR21660:SF1">
    <property type="entry name" value="ACYL-COENZYME A THIOESTERASE 13"/>
    <property type="match status" value="1"/>
</dbReference>
<dbReference type="InterPro" id="IPR029069">
    <property type="entry name" value="HotDog_dom_sf"/>
</dbReference>